<dbReference type="Proteomes" id="UP001056120">
    <property type="component" value="Linkage Group LG13"/>
</dbReference>
<dbReference type="EMBL" id="CM042030">
    <property type="protein sequence ID" value="KAI3786588.1"/>
    <property type="molecule type" value="Genomic_DNA"/>
</dbReference>
<name>A0ACB9GU29_9ASTR</name>
<sequence length="134" mass="15999">MCLPLDIYHTFKKYKTSRDLWEGLAKRCEGSTDIKKSIRELLKKQFSVFKHFDGETVDELMSRYYHLLNEMVNNDITYKNEKVLEKFLDALPAHFEIYSIVIKEHSEFDKMSLEDLMGNIQSYDLNKKKKDTVY</sequence>
<reference evidence="2" key="1">
    <citation type="journal article" date="2022" name="Mol. Ecol. Resour.">
        <title>The genomes of chicory, endive, great burdock and yacon provide insights into Asteraceae palaeo-polyploidization history and plant inulin production.</title>
        <authorList>
            <person name="Fan W."/>
            <person name="Wang S."/>
            <person name="Wang H."/>
            <person name="Wang A."/>
            <person name="Jiang F."/>
            <person name="Liu H."/>
            <person name="Zhao H."/>
            <person name="Xu D."/>
            <person name="Zhang Y."/>
        </authorList>
    </citation>
    <scope>NUCLEOTIDE SEQUENCE [LARGE SCALE GENOMIC DNA]</scope>
    <source>
        <strain evidence="2">cv. Yunnan</strain>
    </source>
</reference>
<reference evidence="1 2" key="2">
    <citation type="journal article" date="2022" name="Mol. Ecol. Resour.">
        <title>The genomes of chicory, endive, great burdock and yacon provide insights into Asteraceae paleo-polyploidization history and plant inulin production.</title>
        <authorList>
            <person name="Fan W."/>
            <person name="Wang S."/>
            <person name="Wang H."/>
            <person name="Wang A."/>
            <person name="Jiang F."/>
            <person name="Liu H."/>
            <person name="Zhao H."/>
            <person name="Xu D."/>
            <person name="Zhang Y."/>
        </authorList>
    </citation>
    <scope>NUCLEOTIDE SEQUENCE [LARGE SCALE GENOMIC DNA]</scope>
    <source>
        <strain evidence="2">cv. Yunnan</strain>
        <tissue evidence="1">Leaves</tissue>
    </source>
</reference>
<comment type="caution">
    <text evidence="1">The sequence shown here is derived from an EMBL/GenBank/DDBJ whole genome shotgun (WGS) entry which is preliminary data.</text>
</comment>
<proteinExistence type="predicted"/>
<evidence type="ECO:0000313" key="1">
    <source>
        <dbReference type="EMBL" id="KAI3786588.1"/>
    </source>
</evidence>
<evidence type="ECO:0000313" key="2">
    <source>
        <dbReference type="Proteomes" id="UP001056120"/>
    </source>
</evidence>
<gene>
    <name evidence="1" type="ORF">L1987_40373</name>
</gene>
<protein>
    <submittedName>
        <fullName evidence="1">Uncharacterized protein</fullName>
    </submittedName>
</protein>
<organism evidence="1 2">
    <name type="scientific">Smallanthus sonchifolius</name>
    <dbReference type="NCBI Taxonomy" id="185202"/>
    <lineage>
        <taxon>Eukaryota</taxon>
        <taxon>Viridiplantae</taxon>
        <taxon>Streptophyta</taxon>
        <taxon>Embryophyta</taxon>
        <taxon>Tracheophyta</taxon>
        <taxon>Spermatophyta</taxon>
        <taxon>Magnoliopsida</taxon>
        <taxon>eudicotyledons</taxon>
        <taxon>Gunneridae</taxon>
        <taxon>Pentapetalae</taxon>
        <taxon>asterids</taxon>
        <taxon>campanulids</taxon>
        <taxon>Asterales</taxon>
        <taxon>Asteraceae</taxon>
        <taxon>Asteroideae</taxon>
        <taxon>Heliantheae alliance</taxon>
        <taxon>Millerieae</taxon>
        <taxon>Smallanthus</taxon>
    </lineage>
</organism>
<keyword evidence="2" id="KW-1185">Reference proteome</keyword>
<accession>A0ACB9GU29</accession>